<organism evidence="2 3">
    <name type="scientific">Ditylenchus dipsaci</name>
    <dbReference type="NCBI Taxonomy" id="166011"/>
    <lineage>
        <taxon>Eukaryota</taxon>
        <taxon>Metazoa</taxon>
        <taxon>Ecdysozoa</taxon>
        <taxon>Nematoda</taxon>
        <taxon>Chromadorea</taxon>
        <taxon>Rhabditida</taxon>
        <taxon>Tylenchina</taxon>
        <taxon>Tylenchomorpha</taxon>
        <taxon>Sphaerularioidea</taxon>
        <taxon>Anguinidae</taxon>
        <taxon>Anguininae</taxon>
        <taxon>Ditylenchus</taxon>
    </lineage>
</organism>
<evidence type="ECO:0000313" key="2">
    <source>
        <dbReference type="Proteomes" id="UP000887574"/>
    </source>
</evidence>
<evidence type="ECO:0000313" key="3">
    <source>
        <dbReference type="WBParaSite" id="jg10317"/>
    </source>
</evidence>
<dbReference type="Pfam" id="PF19281">
    <property type="entry name" value="PHYHIP_C"/>
    <property type="match status" value="1"/>
</dbReference>
<dbReference type="GO" id="GO:0005737">
    <property type="term" value="C:cytoplasm"/>
    <property type="evidence" value="ECO:0007669"/>
    <property type="project" value="TreeGrafter"/>
</dbReference>
<accession>A0A915CL86</accession>
<dbReference type="Proteomes" id="UP000887574">
    <property type="component" value="Unplaced"/>
</dbReference>
<dbReference type="PANTHER" id="PTHR15698:SF4">
    <property type="entry name" value="PHYTANOYL-COA HYDROXYLASE-INTERACTING PROTEIN-LIKE C-TERMINAL DOMAIN-CONTAINING PROTEIN"/>
    <property type="match status" value="1"/>
</dbReference>
<feature type="domain" description="Phytanoyl-CoA hydroxylase-interacting protein-like C-terminal" evidence="1">
    <location>
        <begin position="314"/>
        <end position="390"/>
    </location>
</feature>
<keyword evidence="2" id="KW-1185">Reference proteome</keyword>
<reference evidence="3" key="1">
    <citation type="submission" date="2022-11" db="UniProtKB">
        <authorList>
            <consortium name="WormBaseParasite"/>
        </authorList>
    </citation>
    <scope>IDENTIFICATION</scope>
</reference>
<protein>
    <submittedName>
        <fullName evidence="3">Phytanoyl-CoA hydroxylase-interacting protein-like C-terminal domain-containing protein</fullName>
    </submittedName>
</protein>
<dbReference type="InterPro" id="IPR045545">
    <property type="entry name" value="PHYIP/PHIPL_C"/>
</dbReference>
<name>A0A915CL86_9BILA</name>
<dbReference type="WBParaSite" id="jg10317">
    <property type="protein sequence ID" value="jg10317"/>
    <property type="gene ID" value="jg10317"/>
</dbReference>
<evidence type="ECO:0000259" key="1">
    <source>
        <dbReference type="Pfam" id="PF19281"/>
    </source>
</evidence>
<proteinExistence type="predicted"/>
<dbReference type="AlphaFoldDB" id="A0A915CL86"/>
<dbReference type="InterPro" id="IPR042868">
    <property type="entry name" value="PHYHIP/PHYHIPL"/>
</dbReference>
<dbReference type="PANTHER" id="PTHR15698">
    <property type="entry name" value="PROTEIN CBG15099"/>
    <property type="match status" value="1"/>
</dbReference>
<sequence length="436" mass="49182">MWDGEGWVDWTDLVLFQDELQDNQVLPNHDNNSLASPCSDELSSVASSSCTTEQSLIEDFSNTITPPHFIDVGLHPAALAPPGFYRKEYYKPKAGPSLPPIKLIHAPVSQLSTPKSTFKGSQLPLTIPHAAGDLVSRPLKRRHVAVDTPENPKRQKLGTDWCKQALIPLQVQEGAIECSVSWDLLDLNCEALRAQEIEVSTDSDAVVVKNTMKTDVTSFSFKTEPGRREVECKAVFSLDEMDKLMSRALTCTGTWMQSFTHLYRCKPKVYFDDIHFRRNGVIEKYRKDNNGQAASPVNNEIYGLFFSARTLLDAHYVTVVVCENGSESDEYCKERLIPLDWENNSFLRILPNDDPVNPFLYYINKCTWIEIYYTENVLMEWGSFHQVSPTGPGSSVGGLPHNKACTKCNLYPVNTKLNKSLEEETLHKENLSLLKQ</sequence>